<organism evidence="4 5">
    <name type="scientific">Cinnamomum micranthum f. kanehirae</name>
    <dbReference type="NCBI Taxonomy" id="337451"/>
    <lineage>
        <taxon>Eukaryota</taxon>
        <taxon>Viridiplantae</taxon>
        <taxon>Streptophyta</taxon>
        <taxon>Embryophyta</taxon>
        <taxon>Tracheophyta</taxon>
        <taxon>Spermatophyta</taxon>
        <taxon>Magnoliopsida</taxon>
        <taxon>Magnoliidae</taxon>
        <taxon>Laurales</taxon>
        <taxon>Lauraceae</taxon>
        <taxon>Cinnamomum</taxon>
    </lineage>
</organism>
<dbReference type="InterPro" id="IPR007726">
    <property type="entry name" value="SS18_N"/>
</dbReference>
<evidence type="ECO:0000256" key="1">
    <source>
        <dbReference type="ARBA" id="ARBA00007945"/>
    </source>
</evidence>
<evidence type="ECO:0000313" key="5">
    <source>
        <dbReference type="Proteomes" id="UP000283530"/>
    </source>
</evidence>
<reference evidence="4 5" key="1">
    <citation type="journal article" date="2019" name="Nat. Plants">
        <title>Stout camphor tree genome fills gaps in understanding of flowering plant genome evolution.</title>
        <authorList>
            <person name="Chaw S.M."/>
            <person name="Liu Y.C."/>
            <person name="Wu Y.W."/>
            <person name="Wang H.Y."/>
            <person name="Lin C.I."/>
            <person name="Wu C.S."/>
            <person name="Ke H.M."/>
            <person name="Chang L.Y."/>
            <person name="Hsu C.Y."/>
            <person name="Yang H.T."/>
            <person name="Sudianto E."/>
            <person name="Hsu M.H."/>
            <person name="Wu K.P."/>
            <person name="Wang L.N."/>
            <person name="Leebens-Mack J.H."/>
            <person name="Tsai I.J."/>
        </authorList>
    </citation>
    <scope>NUCLEOTIDE SEQUENCE [LARGE SCALE GENOMIC DNA]</scope>
    <source>
        <strain evidence="5">cv. Chaw 1501</strain>
        <tissue evidence="4">Young leaves</tissue>
    </source>
</reference>
<evidence type="ECO:0000313" key="4">
    <source>
        <dbReference type="EMBL" id="RWR88902.1"/>
    </source>
</evidence>
<feature type="domain" description="SS18 N-terminal" evidence="3">
    <location>
        <begin position="20"/>
        <end position="75"/>
    </location>
</feature>
<sequence length="236" mass="25295">MQQQQQQPPPMLIPPFPSTNITTEQIQKCLDENKQLILAILDNQNLGKLAECAQFQTRLQHNLMYLAAIADAQPQAPAVPPQMPPQAVMQQAGHYMQHPQMAGAQQSIFAQKVPSQFNQQQMQEYQHQQHQLHHQHPQSVQGHMGMRPGAANGVHAMHSENTLNSSGGQPTATGLGEFTRPGASGGSIDGRGNKQDAGTGLESGSSDVHGSSGGGPSTADVEPSYLKGSEESGKMP</sequence>
<accession>A0A3S3N5X4</accession>
<keyword evidence="5" id="KW-1185">Reference proteome</keyword>
<dbReference type="AlphaFoldDB" id="A0A3S3N5X4"/>
<protein>
    <submittedName>
        <fullName evidence="4">GRF1-interacting factor 3</fullName>
    </submittedName>
</protein>
<comment type="similarity">
    <text evidence="1">Belongs to the SS18 family.</text>
</comment>
<comment type="caution">
    <text evidence="4">The sequence shown here is derived from an EMBL/GenBank/DDBJ whole genome shotgun (WGS) entry which is preliminary data.</text>
</comment>
<dbReference type="OrthoDB" id="10265171at2759"/>
<dbReference type="Pfam" id="PF05030">
    <property type="entry name" value="SSXT"/>
    <property type="match status" value="1"/>
</dbReference>
<dbReference type="Proteomes" id="UP000283530">
    <property type="component" value="Unassembled WGS sequence"/>
</dbReference>
<dbReference type="EMBL" id="QPKB01000007">
    <property type="protein sequence ID" value="RWR88902.1"/>
    <property type="molecule type" value="Genomic_DNA"/>
</dbReference>
<proteinExistence type="inferred from homology"/>
<evidence type="ECO:0000259" key="3">
    <source>
        <dbReference type="Pfam" id="PF05030"/>
    </source>
</evidence>
<gene>
    <name evidence="4" type="ORF">CKAN_01794400</name>
</gene>
<name>A0A3S3N5X4_9MAGN</name>
<feature type="compositionally biased region" description="Polar residues" evidence="2">
    <location>
        <begin position="159"/>
        <end position="172"/>
    </location>
</feature>
<feature type="compositionally biased region" description="Low complexity" evidence="2">
    <location>
        <begin position="116"/>
        <end position="129"/>
    </location>
</feature>
<dbReference type="STRING" id="337451.A0A3S3N5X4"/>
<evidence type="ECO:0000256" key="2">
    <source>
        <dbReference type="SAM" id="MobiDB-lite"/>
    </source>
</evidence>
<feature type="region of interest" description="Disordered" evidence="2">
    <location>
        <begin position="115"/>
        <end position="236"/>
    </location>
</feature>